<keyword evidence="13 23" id="KW-1133">Transmembrane helix</keyword>
<evidence type="ECO:0000256" key="5">
    <source>
        <dbReference type="ARBA" id="ARBA00022538"/>
    </source>
</evidence>
<evidence type="ECO:0000256" key="10">
    <source>
        <dbReference type="ARBA" id="ARBA00022842"/>
    </source>
</evidence>
<evidence type="ECO:0000256" key="23">
    <source>
        <dbReference type="SAM" id="Phobius"/>
    </source>
</evidence>
<dbReference type="GO" id="GO:0005524">
    <property type="term" value="F:ATP binding"/>
    <property type="evidence" value="ECO:0007669"/>
    <property type="project" value="UniProtKB-KW"/>
</dbReference>
<dbReference type="Gene3D" id="3.40.1110.10">
    <property type="entry name" value="Calcium-transporting ATPase, cytoplasmic domain N"/>
    <property type="match status" value="1"/>
</dbReference>
<evidence type="ECO:0000256" key="12">
    <source>
        <dbReference type="ARBA" id="ARBA00022967"/>
    </source>
</evidence>
<dbReference type="InterPro" id="IPR008250">
    <property type="entry name" value="ATPase_P-typ_transduc_dom_A_sf"/>
</dbReference>
<keyword evidence="5" id="KW-0633">Potassium transport</keyword>
<dbReference type="EC" id="7.2.2.3" evidence="19"/>
<feature type="region of interest" description="Disordered" evidence="22">
    <location>
        <begin position="246"/>
        <end position="266"/>
    </location>
</feature>
<dbReference type="CDD" id="cd02086">
    <property type="entry name" value="P-type_ATPase_Na_ENA"/>
    <property type="match status" value="1"/>
</dbReference>
<feature type="transmembrane region" description="Helical" evidence="23">
    <location>
        <begin position="828"/>
        <end position="853"/>
    </location>
</feature>
<dbReference type="Gene3D" id="2.70.150.10">
    <property type="entry name" value="Calcium-transporting ATPase, cytoplasmic transduction domain A"/>
    <property type="match status" value="1"/>
</dbReference>
<evidence type="ECO:0000256" key="13">
    <source>
        <dbReference type="ARBA" id="ARBA00022989"/>
    </source>
</evidence>
<dbReference type="SUPFAM" id="SSF81660">
    <property type="entry name" value="Metal cation-transporting ATPase, ATP-binding domain N"/>
    <property type="match status" value="1"/>
</dbReference>
<evidence type="ECO:0000256" key="22">
    <source>
        <dbReference type="SAM" id="MobiDB-lite"/>
    </source>
</evidence>
<evidence type="ECO:0000256" key="9">
    <source>
        <dbReference type="ARBA" id="ARBA00022840"/>
    </source>
</evidence>
<evidence type="ECO:0000256" key="3">
    <source>
        <dbReference type="ARBA" id="ARBA00022448"/>
    </source>
</evidence>
<dbReference type="EMBL" id="ML977323">
    <property type="protein sequence ID" value="KAF2115394.1"/>
    <property type="molecule type" value="Genomic_DNA"/>
</dbReference>
<comment type="similarity">
    <text evidence="18">Belongs to the cation transport ATPase (P-type) (TC 3.A.3) family. Type IID subfamily.</text>
</comment>
<keyword evidence="9" id="KW-0067">ATP-binding</keyword>
<evidence type="ECO:0000259" key="24">
    <source>
        <dbReference type="SMART" id="SM00831"/>
    </source>
</evidence>
<feature type="transmembrane region" description="Helical" evidence="23">
    <location>
        <begin position="791"/>
        <end position="812"/>
    </location>
</feature>
<dbReference type="NCBIfam" id="TIGR01523">
    <property type="entry name" value="ATPase-IID_K-Na"/>
    <property type="match status" value="1"/>
</dbReference>
<dbReference type="SMART" id="SM00831">
    <property type="entry name" value="Cation_ATPase_N"/>
    <property type="match status" value="1"/>
</dbReference>
<dbReference type="Pfam" id="PF00689">
    <property type="entry name" value="Cation_ATPase_C"/>
    <property type="match status" value="1"/>
</dbReference>
<evidence type="ECO:0000256" key="19">
    <source>
        <dbReference type="ARBA" id="ARBA00035029"/>
    </source>
</evidence>
<evidence type="ECO:0000256" key="4">
    <source>
        <dbReference type="ARBA" id="ARBA00022475"/>
    </source>
</evidence>
<dbReference type="Proteomes" id="UP000799770">
    <property type="component" value="Unassembled WGS sequence"/>
</dbReference>
<dbReference type="FunFam" id="3.40.1110.10:FF:000039">
    <property type="entry name" value="Sodium P-type ATPase"/>
    <property type="match status" value="1"/>
</dbReference>
<dbReference type="SUPFAM" id="SSF56784">
    <property type="entry name" value="HAD-like"/>
    <property type="match status" value="1"/>
</dbReference>
<dbReference type="InterPro" id="IPR044492">
    <property type="entry name" value="P_typ_ATPase_HD_dom"/>
</dbReference>
<keyword evidence="6 23" id="KW-0812">Transmembrane</keyword>
<keyword evidence="26" id="KW-1185">Reference proteome</keyword>
<accession>A0A6A5Z8I8</accession>
<comment type="catalytic activity">
    <reaction evidence="20">
        <text>K(+)(in) + ATP + H2O = K(+)(out) + ADP + phosphate + H(+)</text>
        <dbReference type="Rhea" id="RHEA:75815"/>
        <dbReference type="ChEBI" id="CHEBI:15377"/>
        <dbReference type="ChEBI" id="CHEBI:15378"/>
        <dbReference type="ChEBI" id="CHEBI:29103"/>
        <dbReference type="ChEBI" id="CHEBI:30616"/>
        <dbReference type="ChEBI" id="CHEBI:43474"/>
        <dbReference type="ChEBI" id="CHEBI:456216"/>
    </reaction>
</comment>
<evidence type="ECO:0000256" key="11">
    <source>
        <dbReference type="ARBA" id="ARBA00022958"/>
    </source>
</evidence>
<dbReference type="SFLD" id="SFLDF00027">
    <property type="entry name" value="p-type_atpase"/>
    <property type="match status" value="1"/>
</dbReference>
<feature type="transmembrane region" description="Helical" evidence="23">
    <location>
        <begin position="874"/>
        <end position="896"/>
    </location>
</feature>
<evidence type="ECO:0000256" key="16">
    <source>
        <dbReference type="ARBA" id="ARBA00023136"/>
    </source>
</evidence>
<dbReference type="Pfam" id="PF13246">
    <property type="entry name" value="Cation_ATPase"/>
    <property type="match status" value="1"/>
</dbReference>
<dbReference type="GO" id="GO:0016887">
    <property type="term" value="F:ATP hydrolysis activity"/>
    <property type="evidence" value="ECO:0007669"/>
    <property type="project" value="InterPro"/>
</dbReference>
<reference evidence="25" key="1">
    <citation type="journal article" date="2020" name="Stud. Mycol.">
        <title>101 Dothideomycetes genomes: a test case for predicting lifestyles and emergence of pathogens.</title>
        <authorList>
            <person name="Haridas S."/>
            <person name="Albert R."/>
            <person name="Binder M."/>
            <person name="Bloem J."/>
            <person name="Labutti K."/>
            <person name="Salamov A."/>
            <person name="Andreopoulos B."/>
            <person name="Baker S."/>
            <person name="Barry K."/>
            <person name="Bills G."/>
            <person name="Bluhm B."/>
            <person name="Cannon C."/>
            <person name="Castanera R."/>
            <person name="Culley D."/>
            <person name="Daum C."/>
            <person name="Ezra D."/>
            <person name="Gonzalez J."/>
            <person name="Henrissat B."/>
            <person name="Kuo A."/>
            <person name="Liang C."/>
            <person name="Lipzen A."/>
            <person name="Lutzoni F."/>
            <person name="Magnuson J."/>
            <person name="Mondo S."/>
            <person name="Nolan M."/>
            <person name="Ohm R."/>
            <person name="Pangilinan J."/>
            <person name="Park H.-J."/>
            <person name="Ramirez L."/>
            <person name="Alfaro M."/>
            <person name="Sun H."/>
            <person name="Tritt A."/>
            <person name="Yoshinaga Y."/>
            <person name="Zwiers L.-H."/>
            <person name="Turgeon B."/>
            <person name="Goodwin S."/>
            <person name="Spatafora J."/>
            <person name="Crous P."/>
            <person name="Grigoriev I."/>
        </authorList>
    </citation>
    <scope>NUCLEOTIDE SEQUENCE</scope>
    <source>
        <strain evidence="25">CBS 627.86</strain>
    </source>
</reference>
<feature type="transmembrane region" description="Helical" evidence="23">
    <location>
        <begin position="1000"/>
        <end position="1019"/>
    </location>
</feature>
<evidence type="ECO:0000256" key="14">
    <source>
        <dbReference type="ARBA" id="ARBA00023053"/>
    </source>
</evidence>
<evidence type="ECO:0000313" key="26">
    <source>
        <dbReference type="Proteomes" id="UP000799770"/>
    </source>
</evidence>
<keyword evidence="14" id="KW-0915">Sodium</keyword>
<evidence type="ECO:0000256" key="1">
    <source>
        <dbReference type="ARBA" id="ARBA00001946"/>
    </source>
</evidence>
<feature type="region of interest" description="Disordered" evidence="22">
    <location>
        <begin position="1"/>
        <end position="23"/>
    </location>
</feature>
<dbReference type="Pfam" id="PF00122">
    <property type="entry name" value="E1-E2_ATPase"/>
    <property type="match status" value="1"/>
</dbReference>
<dbReference type="NCBIfam" id="TIGR01494">
    <property type="entry name" value="ATPase_P-type"/>
    <property type="match status" value="2"/>
</dbReference>
<evidence type="ECO:0000256" key="17">
    <source>
        <dbReference type="ARBA" id="ARBA00023201"/>
    </source>
</evidence>
<dbReference type="PANTHER" id="PTHR42861">
    <property type="entry name" value="CALCIUM-TRANSPORTING ATPASE"/>
    <property type="match status" value="1"/>
</dbReference>
<dbReference type="InterPro" id="IPR004014">
    <property type="entry name" value="ATPase_P-typ_cation-transptr_N"/>
</dbReference>
<dbReference type="InterPro" id="IPR023298">
    <property type="entry name" value="ATPase_P-typ_TM_dom_sf"/>
</dbReference>
<dbReference type="InterPro" id="IPR018303">
    <property type="entry name" value="ATPase_P-typ_P_site"/>
</dbReference>
<proteinExistence type="inferred from homology"/>
<keyword evidence="12" id="KW-1278">Translocase</keyword>
<keyword evidence="15" id="KW-0406">Ion transport</keyword>
<evidence type="ECO:0000256" key="8">
    <source>
        <dbReference type="ARBA" id="ARBA00022741"/>
    </source>
</evidence>
<dbReference type="SUPFAM" id="SSF81665">
    <property type="entry name" value="Calcium ATPase, transmembrane domain M"/>
    <property type="match status" value="1"/>
</dbReference>
<keyword evidence="4" id="KW-1003">Cell membrane</keyword>
<feature type="transmembrane region" description="Helical" evidence="23">
    <location>
        <begin position="967"/>
        <end position="988"/>
    </location>
</feature>
<keyword evidence="7" id="KW-0479">Metal-binding</keyword>
<feature type="transmembrane region" description="Helical" evidence="23">
    <location>
        <begin position="916"/>
        <end position="935"/>
    </location>
</feature>
<organism evidence="25 26">
    <name type="scientific">Lophiotrema nucula</name>
    <dbReference type="NCBI Taxonomy" id="690887"/>
    <lineage>
        <taxon>Eukaryota</taxon>
        <taxon>Fungi</taxon>
        <taxon>Dikarya</taxon>
        <taxon>Ascomycota</taxon>
        <taxon>Pezizomycotina</taxon>
        <taxon>Dothideomycetes</taxon>
        <taxon>Pleosporomycetidae</taxon>
        <taxon>Pleosporales</taxon>
        <taxon>Lophiotremataceae</taxon>
        <taxon>Lophiotrema</taxon>
    </lineage>
</organism>
<dbReference type="PROSITE" id="PS00154">
    <property type="entry name" value="ATPASE_E1_E2"/>
    <property type="match status" value="1"/>
</dbReference>
<dbReference type="FunFam" id="3.40.50.1000:FF:000047">
    <property type="entry name" value="Sodium P-type ATPase"/>
    <property type="match status" value="1"/>
</dbReference>
<evidence type="ECO:0000256" key="18">
    <source>
        <dbReference type="ARBA" id="ARBA00035017"/>
    </source>
</evidence>
<dbReference type="InterPro" id="IPR006414">
    <property type="entry name" value="P-type_ATPase_IID"/>
</dbReference>
<feature type="transmembrane region" description="Helical" evidence="23">
    <location>
        <begin position="328"/>
        <end position="353"/>
    </location>
</feature>
<dbReference type="SFLD" id="SFLDS00003">
    <property type="entry name" value="Haloacid_Dehalogenase"/>
    <property type="match status" value="1"/>
</dbReference>
<comment type="cofactor">
    <cofactor evidence="1">
        <name>Mg(2+)</name>
        <dbReference type="ChEBI" id="CHEBI:18420"/>
    </cofactor>
</comment>
<dbReference type="InterPro" id="IPR001757">
    <property type="entry name" value="P_typ_ATPase"/>
</dbReference>
<dbReference type="Pfam" id="PF00690">
    <property type="entry name" value="Cation_ATPase_N"/>
    <property type="match status" value="1"/>
</dbReference>
<dbReference type="GO" id="GO:0005886">
    <property type="term" value="C:plasma membrane"/>
    <property type="evidence" value="ECO:0007669"/>
    <property type="project" value="UniProtKB-SubCell"/>
</dbReference>
<keyword evidence="11" id="KW-0630">Potassium</keyword>
<evidence type="ECO:0000256" key="2">
    <source>
        <dbReference type="ARBA" id="ARBA00004651"/>
    </source>
</evidence>
<evidence type="ECO:0000256" key="7">
    <source>
        <dbReference type="ARBA" id="ARBA00022723"/>
    </source>
</evidence>
<evidence type="ECO:0000256" key="21">
    <source>
        <dbReference type="ARBA" id="ARBA00049499"/>
    </source>
</evidence>
<dbReference type="Gene3D" id="1.20.1110.10">
    <property type="entry name" value="Calcium-transporting ATPase, transmembrane domain"/>
    <property type="match status" value="2"/>
</dbReference>
<keyword evidence="16 23" id="KW-0472">Membrane</keyword>
<comment type="catalytic activity">
    <reaction evidence="21">
        <text>Na(+)(in) + ATP + H2O = Na(+)(out) + ADP + phosphate + H(+)</text>
        <dbReference type="Rhea" id="RHEA:14633"/>
        <dbReference type="ChEBI" id="CHEBI:15377"/>
        <dbReference type="ChEBI" id="CHEBI:15378"/>
        <dbReference type="ChEBI" id="CHEBI:29101"/>
        <dbReference type="ChEBI" id="CHEBI:30616"/>
        <dbReference type="ChEBI" id="CHEBI:43474"/>
        <dbReference type="ChEBI" id="CHEBI:456216"/>
        <dbReference type="EC" id="7.2.2.3"/>
    </reaction>
    <physiologicalReaction direction="left-to-right" evidence="21">
        <dbReference type="Rhea" id="RHEA:14634"/>
    </physiologicalReaction>
</comment>
<keyword evidence="17" id="KW-0739">Sodium transport</keyword>
<dbReference type="GO" id="GO:0006813">
    <property type="term" value="P:potassium ion transport"/>
    <property type="evidence" value="ECO:0007669"/>
    <property type="project" value="UniProtKB-KW"/>
</dbReference>
<dbReference type="AlphaFoldDB" id="A0A6A5Z8I8"/>
<dbReference type="PRINTS" id="PR00119">
    <property type="entry name" value="CATATPASE"/>
</dbReference>
<name>A0A6A5Z8I8_9PLEO</name>
<keyword evidence="10" id="KW-0460">Magnesium</keyword>
<evidence type="ECO:0000256" key="15">
    <source>
        <dbReference type="ARBA" id="ARBA00023065"/>
    </source>
</evidence>
<keyword evidence="3" id="KW-0813">Transport</keyword>
<dbReference type="SFLD" id="SFLDG00002">
    <property type="entry name" value="C1.7:_P-type_atpase_like"/>
    <property type="match status" value="1"/>
</dbReference>
<feature type="transmembrane region" description="Helical" evidence="23">
    <location>
        <begin position="300"/>
        <end position="322"/>
    </location>
</feature>
<dbReference type="GO" id="GO:0008554">
    <property type="term" value="F:P-type sodium transporter activity"/>
    <property type="evidence" value="ECO:0007669"/>
    <property type="project" value="UniProtKB-EC"/>
</dbReference>
<dbReference type="InterPro" id="IPR059000">
    <property type="entry name" value="ATPase_P-type_domA"/>
</dbReference>
<gene>
    <name evidence="25" type="ORF">BDV96DRAFT_575387</name>
</gene>
<feature type="domain" description="Cation-transporting P-type ATPase N-terminal" evidence="24">
    <location>
        <begin position="24"/>
        <end position="98"/>
    </location>
</feature>
<feature type="transmembrane region" description="Helical" evidence="23">
    <location>
        <begin position="102"/>
        <end position="121"/>
    </location>
</feature>
<dbReference type="OrthoDB" id="3352408at2759"/>
<dbReference type="FunFam" id="1.20.1110.10:FF:000015">
    <property type="entry name" value="Sodium ion P-type ATPase"/>
    <property type="match status" value="1"/>
</dbReference>
<sequence length="1064" mass="116421">MGKKIQPSLEGHVSGQANKPLSRPAHALPHVKVIEEIACNGEDGLTTAEAKSRLQEYGNNDLGDDGGIQPGKILLRQVANAMTLVLILGMAVSFAIKSWIEGGVVTAIIILNIVIGFWQEFAAEKTMDSLRSLSSPTASAIRDGKSVTVATIEIVPGDMVELKSGDTIPADVRLIEALNFETDEALLTGESLPVMKDADVEFNDDTGPGDRLNVAYSSSTVTKGRARGVVFATGMHTEIGSIAASLRQKGSRRRPVKRKPDGSAKPHRYAEAWGLTAADAIGHFLGVNVGTPLQKKLSRLALLLFGIAVLCAIIVMAANKFANDQEVIIYAVATGLSMIPASLIVVLTITMAAGTRRMVERHVIVRNLKSLEALGAVTDICSDKTGTLTQGKMVAKKAWIPAKGTYSVGTTDAPFNPTVGDLSFTAKPPRDIDFDATGNEKTQDYEELLENNQPLLDYLKVASLANLAHVHENDDGEWKARGDPTEIAIQVFASRFNWNRIQFTQGENPSWKQLAEFPFDSDVKKMSVIFEEVETSQKYVFTKGAVERIITSCTSIFNGDGEEPAEMTEDIRNHILENMESLAALGLRVLALASKSWEGTVTKGEDIDRKGVEDNLIFRGLVGLYDPPRPESATSVRQCQKAGIQVHMLTGDHPGTASAIAAEVGILPSNMAQLSKEVSDAMVMTAGQFDKLSDDEIDSLPLLPLVIARCAPNTKVRMIDALHRRKCFAAMTGDGVNDSPSLKRADVGIGMGTGSDVAKDASDIILTNDNFASILNAIEEGRRMFDNIQKFILHLLAQNIAQACILLIGLVFKDSTWLSVFPLSPVEVMWIIMITSGLPDMGLGFEVAAPDVLSRPPVSLKTGVFSLEVMCDMLAYGLWIAALCLASFTLVLNGWGNGDLGSNCNDAYTESCDTVFRARATCFACLTWFSLFLAWQMIDMRRSFFAMQPGSKRYFTQWMIDVWRNKFLFFSIMAGFVTIFPVLYIPVISTTVFKHKGISWEWGIVFIATILFFLGVELWKWGKRVYFRKQDAKLGRRRGSIDLEKRVFERYLSTAISTDDEMKG</sequence>
<evidence type="ECO:0000256" key="20">
    <source>
        <dbReference type="ARBA" id="ARBA00048599"/>
    </source>
</evidence>
<dbReference type="InterPro" id="IPR023299">
    <property type="entry name" value="ATPase_P-typ_cyto_dom_N"/>
</dbReference>
<keyword evidence="8" id="KW-0547">Nucleotide-binding</keyword>
<evidence type="ECO:0000256" key="6">
    <source>
        <dbReference type="ARBA" id="ARBA00022692"/>
    </source>
</evidence>
<dbReference type="FunFam" id="1.20.1110.10:FF:000020">
    <property type="entry name" value="Sodium ion P-type ATPase"/>
    <property type="match status" value="1"/>
</dbReference>
<dbReference type="InterPro" id="IPR036412">
    <property type="entry name" value="HAD-like_sf"/>
</dbReference>
<feature type="transmembrane region" description="Helical" evidence="23">
    <location>
        <begin position="78"/>
        <end position="96"/>
    </location>
</feature>
<evidence type="ECO:0000313" key="25">
    <source>
        <dbReference type="EMBL" id="KAF2115394.1"/>
    </source>
</evidence>
<dbReference type="InterPro" id="IPR006068">
    <property type="entry name" value="ATPase_P-typ_cation-transptr_C"/>
</dbReference>
<protein>
    <recommendedName>
        <fullName evidence="19">P-type Na(+) transporter</fullName>
        <ecNumber evidence="19">7.2.2.3</ecNumber>
    </recommendedName>
</protein>
<dbReference type="SUPFAM" id="SSF81653">
    <property type="entry name" value="Calcium ATPase, transduction domain A"/>
    <property type="match status" value="1"/>
</dbReference>
<comment type="subcellular location">
    <subcellularLocation>
        <location evidence="2">Cell membrane</location>
        <topology evidence="2">Multi-pass membrane protein</topology>
    </subcellularLocation>
</comment>
<dbReference type="GO" id="GO:0046872">
    <property type="term" value="F:metal ion binding"/>
    <property type="evidence" value="ECO:0007669"/>
    <property type="project" value="UniProtKB-KW"/>
</dbReference>